<dbReference type="SMART" id="SM00062">
    <property type="entry name" value="PBPb"/>
    <property type="match status" value="1"/>
</dbReference>
<feature type="domain" description="Solute-binding protein family 3/N-terminal" evidence="2">
    <location>
        <begin position="32"/>
        <end position="261"/>
    </location>
</feature>
<gene>
    <name evidence="3" type="ORF">AXG55_08255</name>
</gene>
<dbReference type="AlphaFoldDB" id="A0A1L4D125"/>
<dbReference type="KEGG" id="saqi:AXG55_08255"/>
<dbReference type="Pfam" id="PF00497">
    <property type="entry name" value="SBP_bac_3"/>
    <property type="match status" value="1"/>
</dbReference>
<evidence type="ECO:0000256" key="1">
    <source>
        <dbReference type="ARBA" id="ARBA00022729"/>
    </source>
</evidence>
<accession>A0A1L4D125</accession>
<evidence type="ECO:0000259" key="2">
    <source>
        <dbReference type="SMART" id="SM00062"/>
    </source>
</evidence>
<dbReference type="STRING" id="1915309.AXG55_08255"/>
<organism evidence="3 4">
    <name type="scientific">Silvanigrella aquatica</name>
    <dbReference type="NCBI Taxonomy" id="1915309"/>
    <lineage>
        <taxon>Bacteria</taxon>
        <taxon>Pseudomonadati</taxon>
        <taxon>Bdellovibrionota</taxon>
        <taxon>Oligoflexia</taxon>
        <taxon>Silvanigrellales</taxon>
        <taxon>Silvanigrellaceae</taxon>
        <taxon>Silvanigrella</taxon>
    </lineage>
</organism>
<dbReference type="RefSeq" id="WP_148697639.1">
    <property type="nucleotide sequence ID" value="NZ_CP017834.1"/>
</dbReference>
<dbReference type="OrthoDB" id="5292612at2"/>
<evidence type="ECO:0000313" key="4">
    <source>
        <dbReference type="Proteomes" id="UP000184731"/>
    </source>
</evidence>
<keyword evidence="1" id="KW-0732">Signal</keyword>
<proteinExistence type="predicted"/>
<dbReference type="InterPro" id="IPR001638">
    <property type="entry name" value="Solute-binding_3/MltF_N"/>
</dbReference>
<name>A0A1L4D125_9BACT</name>
<dbReference type="EMBL" id="CP017834">
    <property type="protein sequence ID" value="APJ03896.1"/>
    <property type="molecule type" value="Genomic_DNA"/>
</dbReference>
<keyword evidence="4" id="KW-1185">Reference proteome</keyword>
<dbReference type="PANTHER" id="PTHR35936">
    <property type="entry name" value="MEMBRANE-BOUND LYTIC MUREIN TRANSGLYCOSYLASE F"/>
    <property type="match status" value="1"/>
</dbReference>
<dbReference type="Gene3D" id="3.40.190.10">
    <property type="entry name" value="Periplasmic binding protein-like II"/>
    <property type="match status" value="2"/>
</dbReference>
<dbReference type="PANTHER" id="PTHR35936:SF25">
    <property type="entry name" value="ABC TRANSPORTER SUBSTRATE-BINDING PROTEIN"/>
    <property type="match status" value="1"/>
</dbReference>
<reference evidence="3 4" key="1">
    <citation type="submission" date="2016-10" db="EMBL/GenBank/DDBJ databases">
        <title>Silvanigrella aquatica sp. nov., isolated from a freshwater lake located in the Black Forest, Germany, description of Silvanigrellaceae fam. nov., Silvanigrellales ord. nov., reclassification of the order Bdellovibrionales in the class Oligoflexia, reclassification of the families Bacteriovoracaceae and Halobacteriovoraceae in the new order Bacteriovoracales ord. nov., and reclassification of the family Pseudobacteriovoracaceae in the order Oligoflexiales.</title>
        <authorList>
            <person name="Hahn M.W."/>
            <person name="Schmidt J."/>
            <person name="Koll U."/>
            <person name="Rohde M."/>
            <person name="Verbag S."/>
            <person name="Pitt A."/>
            <person name="Nakai R."/>
            <person name="Naganuma T."/>
            <person name="Lang E."/>
        </authorList>
    </citation>
    <scope>NUCLEOTIDE SEQUENCE [LARGE SCALE GENOMIC DNA]</scope>
    <source>
        <strain evidence="3 4">MWH-Nonnen-W8red</strain>
    </source>
</reference>
<dbReference type="Proteomes" id="UP000184731">
    <property type="component" value="Chromosome"/>
</dbReference>
<evidence type="ECO:0000313" key="3">
    <source>
        <dbReference type="EMBL" id="APJ03896.1"/>
    </source>
</evidence>
<sequence>MKSTFHNFLKNVFLSATMLLPITNALSEEQKVIQFGSDFWCPYTCDETTSQKKGYVVDMAEEIFAKHNIKFKYVVLPWARVLKANEKGELDAMGAAYKEGREDKYIFPKEDFGKSLNKFYVLKDNKWNYKDPESLKNITVGLTLGYVYGGEINTINKYAKQVVPAGGESVFEKNINKVLNKQIDATIEESIVANYTLKQIKLNDKVREAGSIGKKTGIYIGFPKVLPNSEKYAKMLSDGIIELKKTGRFKQILKKYDIKIEN</sequence>
<protein>
    <recommendedName>
        <fullName evidence="2">Solute-binding protein family 3/N-terminal domain-containing protein</fullName>
    </recommendedName>
</protein>
<dbReference type="SUPFAM" id="SSF53850">
    <property type="entry name" value="Periplasmic binding protein-like II"/>
    <property type="match status" value="1"/>
</dbReference>